<organism evidence="1 2">
    <name type="scientific">Enterocloster aldenensis</name>
    <dbReference type="NCBI Taxonomy" id="358742"/>
    <lineage>
        <taxon>Bacteria</taxon>
        <taxon>Bacillati</taxon>
        <taxon>Bacillota</taxon>
        <taxon>Clostridia</taxon>
        <taxon>Lachnospirales</taxon>
        <taxon>Lachnospiraceae</taxon>
        <taxon>Enterocloster</taxon>
    </lineage>
</organism>
<dbReference type="Pfam" id="PF00805">
    <property type="entry name" value="Pentapeptide"/>
    <property type="match status" value="1"/>
</dbReference>
<dbReference type="InterPro" id="IPR051082">
    <property type="entry name" value="Pentapeptide-BTB/POZ_domain"/>
</dbReference>
<keyword evidence="2" id="KW-1185">Reference proteome</keyword>
<comment type="caution">
    <text evidence="1">The sequence shown here is derived from an EMBL/GenBank/DDBJ whole genome shotgun (WGS) entry which is preliminary data.</text>
</comment>
<dbReference type="Proteomes" id="UP000669239">
    <property type="component" value="Unassembled WGS sequence"/>
</dbReference>
<evidence type="ECO:0008006" key="3">
    <source>
        <dbReference type="Google" id="ProtNLM"/>
    </source>
</evidence>
<reference evidence="1 2" key="1">
    <citation type="journal article" date="2020" name="Cell Host Microbe">
        <title>Functional and Genomic Variation between Human-Derived Isolates of Lachnospiraceae Reveals Inter- and Intra-Species Diversity.</title>
        <authorList>
            <person name="Sorbara M.T."/>
            <person name="Littmann E.R."/>
            <person name="Fontana E."/>
            <person name="Moody T.U."/>
            <person name="Kohout C.E."/>
            <person name="Gjonbalaj M."/>
            <person name="Eaton V."/>
            <person name="Seok R."/>
            <person name="Leiner I.M."/>
            <person name="Pamer E.G."/>
        </authorList>
    </citation>
    <scope>NUCLEOTIDE SEQUENCE [LARGE SCALE GENOMIC DNA]</scope>
    <source>
        <strain evidence="1 2">MSK.1.17</strain>
    </source>
</reference>
<sequence>MRHTVPNTFHMIFIDCCSFSFVTNIVPLQLLPDFKGVFILLHSSLTAFSRRGLPGASLSGAALSDASLSSASLSGASLPGASLSGASLPGTSLSGASLPGASLSGASLPGASLPGAASLTNIS</sequence>
<evidence type="ECO:0000313" key="1">
    <source>
        <dbReference type="EMBL" id="NSJ49564.1"/>
    </source>
</evidence>
<dbReference type="PANTHER" id="PTHR14136:SF17">
    <property type="entry name" value="BTB_POZ DOMAIN-CONTAINING PROTEIN KCTD9"/>
    <property type="match status" value="1"/>
</dbReference>
<dbReference type="SUPFAM" id="SSF141571">
    <property type="entry name" value="Pentapeptide repeat-like"/>
    <property type="match status" value="1"/>
</dbReference>
<gene>
    <name evidence="1" type="ORF">G5B36_12770</name>
</gene>
<accession>A0ABX2HJL5</accession>
<dbReference type="InterPro" id="IPR001646">
    <property type="entry name" value="5peptide_repeat"/>
</dbReference>
<dbReference type="PANTHER" id="PTHR14136">
    <property type="entry name" value="BTB_POZ DOMAIN-CONTAINING PROTEIN KCTD9"/>
    <property type="match status" value="1"/>
</dbReference>
<evidence type="ECO:0000313" key="2">
    <source>
        <dbReference type="Proteomes" id="UP000669239"/>
    </source>
</evidence>
<protein>
    <recommendedName>
        <fullName evidence="3">Pentapeptide repeat-containing protein</fullName>
    </recommendedName>
</protein>
<proteinExistence type="predicted"/>
<dbReference type="RefSeq" id="WP_165642259.1">
    <property type="nucleotide sequence ID" value="NZ_JAKNGE010000004.1"/>
</dbReference>
<dbReference type="EMBL" id="JAAITT010000016">
    <property type="protein sequence ID" value="NSJ49564.1"/>
    <property type="molecule type" value="Genomic_DNA"/>
</dbReference>
<dbReference type="Gene3D" id="2.160.20.80">
    <property type="entry name" value="E3 ubiquitin-protein ligase SopA"/>
    <property type="match status" value="1"/>
</dbReference>
<name>A0ABX2HJL5_9FIRM</name>